<evidence type="ECO:0000313" key="2">
    <source>
        <dbReference type="Proteomes" id="UP001500192"/>
    </source>
</evidence>
<name>A0ABP8VF24_9PSEU</name>
<comment type="caution">
    <text evidence="1">The sequence shown here is derived from an EMBL/GenBank/DDBJ whole genome shotgun (WGS) entry which is preliminary data.</text>
</comment>
<sequence length="80" mass="8930">MSERSWEPAERLVPELLHELMHMGTVEYGGQVIQQYKHVDTRRYINLDGTGQAWEVAVAGPGEVGARRIGLDVAKARVLS</sequence>
<reference evidence="2" key="1">
    <citation type="journal article" date="2019" name="Int. J. Syst. Evol. Microbiol.">
        <title>The Global Catalogue of Microorganisms (GCM) 10K type strain sequencing project: providing services to taxonomists for standard genome sequencing and annotation.</title>
        <authorList>
            <consortium name="The Broad Institute Genomics Platform"/>
            <consortium name="The Broad Institute Genome Sequencing Center for Infectious Disease"/>
            <person name="Wu L."/>
            <person name="Ma J."/>
        </authorList>
    </citation>
    <scope>NUCLEOTIDE SEQUENCE [LARGE SCALE GENOMIC DNA]</scope>
    <source>
        <strain evidence="2">JCM 18054</strain>
    </source>
</reference>
<gene>
    <name evidence="1" type="ORF">GCM10023214_62510</name>
</gene>
<dbReference type="EMBL" id="BAABIB010000122">
    <property type="protein sequence ID" value="GAA4661716.1"/>
    <property type="molecule type" value="Genomic_DNA"/>
</dbReference>
<evidence type="ECO:0000313" key="1">
    <source>
        <dbReference type="EMBL" id="GAA4661716.1"/>
    </source>
</evidence>
<dbReference type="RefSeq" id="WP_346055839.1">
    <property type="nucleotide sequence ID" value="NZ_BAABIB010000122.1"/>
</dbReference>
<keyword evidence="2" id="KW-1185">Reference proteome</keyword>
<protein>
    <submittedName>
        <fullName evidence="1">Uncharacterized protein</fullName>
    </submittedName>
</protein>
<dbReference type="Proteomes" id="UP001500192">
    <property type="component" value="Unassembled WGS sequence"/>
</dbReference>
<organism evidence="1 2">
    <name type="scientific">Amycolatopsis dongchuanensis</name>
    <dbReference type="NCBI Taxonomy" id="1070866"/>
    <lineage>
        <taxon>Bacteria</taxon>
        <taxon>Bacillati</taxon>
        <taxon>Actinomycetota</taxon>
        <taxon>Actinomycetes</taxon>
        <taxon>Pseudonocardiales</taxon>
        <taxon>Pseudonocardiaceae</taxon>
        <taxon>Amycolatopsis</taxon>
    </lineage>
</organism>
<accession>A0ABP8VF24</accession>
<proteinExistence type="predicted"/>